<sequence length="92" mass="10067">MSTKEHSPSIRDFETPADGYTILVTWPQYSAGQHKQDVWFPYLSEQAAAVQAVQNACGAMNDAKVEILGQASRDALLEHGLSRGAVKRAPPR</sequence>
<proteinExistence type="predicted"/>
<organism evidence="1">
    <name type="scientific">Bradyrhizobium sp. LLZ17</name>
    <dbReference type="NCBI Taxonomy" id="3239388"/>
    <lineage>
        <taxon>Bacteria</taxon>
        <taxon>Pseudomonadati</taxon>
        <taxon>Pseudomonadota</taxon>
        <taxon>Alphaproteobacteria</taxon>
        <taxon>Hyphomicrobiales</taxon>
        <taxon>Nitrobacteraceae</taxon>
        <taxon>Bradyrhizobium</taxon>
    </lineage>
</organism>
<dbReference type="EMBL" id="CP165734">
    <property type="protein sequence ID" value="XDV56257.1"/>
    <property type="molecule type" value="Genomic_DNA"/>
</dbReference>
<protein>
    <submittedName>
        <fullName evidence="1">Uncharacterized protein</fullName>
    </submittedName>
</protein>
<dbReference type="RefSeq" id="WP_369720706.1">
    <property type="nucleotide sequence ID" value="NZ_CP165734.1"/>
</dbReference>
<reference evidence="1" key="1">
    <citation type="submission" date="2024-08" db="EMBL/GenBank/DDBJ databases">
        <authorList>
            <person name="Chaddad Z."/>
            <person name="Lamrabet M."/>
            <person name="Bouhnik O."/>
            <person name="Alami S."/>
            <person name="Wipf D."/>
            <person name="Courty P.E."/>
            <person name="Missbah El Idrissi M."/>
        </authorList>
    </citation>
    <scope>NUCLEOTIDE SEQUENCE</scope>
    <source>
        <strain evidence="1">LLZ17</strain>
    </source>
</reference>
<evidence type="ECO:0000313" key="1">
    <source>
        <dbReference type="EMBL" id="XDV56257.1"/>
    </source>
</evidence>
<name>A0AB39XIS9_9BRAD</name>
<accession>A0AB39XIS9</accession>
<gene>
    <name evidence="1" type="ORF">AB8Z38_26695</name>
</gene>
<dbReference type="AlphaFoldDB" id="A0AB39XIS9"/>